<comment type="caution">
    <text evidence="2">The sequence shown here is derived from an EMBL/GenBank/DDBJ whole genome shotgun (WGS) entry which is preliminary data.</text>
</comment>
<feature type="domain" description="TPM" evidence="1">
    <location>
        <begin position="6"/>
        <end position="121"/>
    </location>
</feature>
<evidence type="ECO:0000313" key="2">
    <source>
        <dbReference type="EMBL" id="MPL73520.1"/>
    </source>
</evidence>
<evidence type="ECO:0000259" key="1">
    <source>
        <dbReference type="Pfam" id="PF04536"/>
    </source>
</evidence>
<reference evidence="2" key="1">
    <citation type="submission" date="2019-08" db="EMBL/GenBank/DDBJ databases">
        <authorList>
            <person name="Kucharzyk K."/>
            <person name="Murdoch R.W."/>
            <person name="Higgins S."/>
            <person name="Loffler F."/>
        </authorList>
    </citation>
    <scope>NUCLEOTIDE SEQUENCE</scope>
</reference>
<accession>A0A644U3A8</accession>
<dbReference type="AlphaFoldDB" id="A0A644U3A8"/>
<proteinExistence type="predicted"/>
<protein>
    <recommendedName>
        <fullName evidence="1">TPM domain-containing protein</fullName>
    </recommendedName>
</protein>
<dbReference type="Gene3D" id="3.10.310.50">
    <property type="match status" value="1"/>
</dbReference>
<gene>
    <name evidence="2" type="ORF">SDC9_19320</name>
</gene>
<dbReference type="PANTHER" id="PTHR30373:SF8">
    <property type="entry name" value="BLL7265 PROTEIN"/>
    <property type="match status" value="1"/>
</dbReference>
<sequence length="148" mass="16955">MPASAKNFFTHEQQEDIKQAILDAELDTSGEIRVHIENKFKGDILKRAASIFQLLEMDKTEQRNGVLFYLSIQNRSFAIIGDEGINTVVPDDFWENIKLIMINHFREGHFAEGIIEGIIEAGKQLKKHFPYKSEDINELSDEISFGNN</sequence>
<organism evidence="2">
    <name type="scientific">bioreactor metagenome</name>
    <dbReference type="NCBI Taxonomy" id="1076179"/>
    <lineage>
        <taxon>unclassified sequences</taxon>
        <taxon>metagenomes</taxon>
        <taxon>ecological metagenomes</taxon>
    </lineage>
</organism>
<name>A0A644U3A8_9ZZZZ</name>
<dbReference type="PANTHER" id="PTHR30373">
    <property type="entry name" value="UPF0603 PROTEIN YGCG"/>
    <property type="match status" value="1"/>
</dbReference>
<dbReference type="EMBL" id="VSSQ01000073">
    <property type="protein sequence ID" value="MPL73520.1"/>
    <property type="molecule type" value="Genomic_DNA"/>
</dbReference>
<dbReference type="Pfam" id="PF04536">
    <property type="entry name" value="TPM_phosphatase"/>
    <property type="match status" value="1"/>
</dbReference>
<dbReference type="InterPro" id="IPR007621">
    <property type="entry name" value="TPM_dom"/>
</dbReference>